<evidence type="ECO:0000256" key="11">
    <source>
        <dbReference type="ARBA" id="ARBA00023324"/>
    </source>
</evidence>
<organism evidence="19 20">
    <name type="scientific">Ananas comosus</name>
    <name type="common">Pineapple</name>
    <name type="synonym">Ananas ananas</name>
    <dbReference type="NCBI Taxonomy" id="4615"/>
    <lineage>
        <taxon>Eukaryota</taxon>
        <taxon>Viridiplantae</taxon>
        <taxon>Streptophyta</taxon>
        <taxon>Embryophyta</taxon>
        <taxon>Tracheophyta</taxon>
        <taxon>Spermatophyta</taxon>
        <taxon>Magnoliopsida</taxon>
        <taxon>Liliopsida</taxon>
        <taxon>Poales</taxon>
        <taxon>Bromeliaceae</taxon>
        <taxon>Bromelioideae</taxon>
        <taxon>Ananas</taxon>
    </lineage>
</organism>
<dbReference type="PRINTS" id="PR00458">
    <property type="entry name" value="PEROXIDASE"/>
</dbReference>
<sequence length="355" mass="37937">MPHPLSVPLPLPLLMILTLTLTLTLGSGSGAPRMKVRVKLRASYYRRTCPGAERIVAEAVTAKQIANPSTAAGALRVFFHDCFAGGCDASLLISPDSGPGSGSSAAAERDAEINRSLPGDAFDAVARAKAALEQACPGAVSCADVLALAARHLVSMLGGPFYPLRLGRRDALFSPAPSSAHVAPDLPRTNMTAPQLIALFASKGFTVQEMVALAGAHTVGFSHCKEFAGRIYNFENRGPNAFDPALNPRFAQGLQRACASYLKDPTISTFNDVMTPGKFDNLYFQNLPRGLGLLASDAALFVDTRTRPFVERYAANQTAFFEDFALAMEKLSAYGVKTGRDGEVRRRCDAFNDHP</sequence>
<feature type="binding site" evidence="14">
    <location>
        <position position="280"/>
    </location>
    <ligand>
        <name>Ca(2+)</name>
        <dbReference type="ChEBI" id="CHEBI:29108"/>
        <label>2</label>
    </ligand>
</feature>
<feature type="binding site" evidence="14">
    <location>
        <position position="108"/>
    </location>
    <ligand>
        <name>Ca(2+)</name>
        <dbReference type="ChEBI" id="CHEBI:29108"/>
        <label>1</label>
    </ligand>
</feature>
<feature type="binding site" evidence="14">
    <location>
        <position position="90"/>
    </location>
    <ligand>
        <name>Ca(2+)</name>
        <dbReference type="ChEBI" id="CHEBI:29108"/>
        <label>1</label>
    </ligand>
</feature>
<protein>
    <recommendedName>
        <fullName evidence="17">Peroxidase</fullName>
        <ecNumber evidence="17">1.11.1.7</ecNumber>
    </recommendedName>
</protein>
<dbReference type="GO" id="GO:0046872">
    <property type="term" value="F:metal ion binding"/>
    <property type="evidence" value="ECO:0007669"/>
    <property type="project" value="UniProtKB-UniRule"/>
</dbReference>
<keyword evidence="17" id="KW-0732">Signal</keyword>
<evidence type="ECO:0000256" key="14">
    <source>
        <dbReference type="PIRSR" id="PIRSR600823-3"/>
    </source>
</evidence>
<evidence type="ECO:0000256" key="17">
    <source>
        <dbReference type="RuleBase" id="RU362060"/>
    </source>
</evidence>
<evidence type="ECO:0000256" key="1">
    <source>
        <dbReference type="ARBA" id="ARBA00000189"/>
    </source>
</evidence>
<evidence type="ECO:0000256" key="13">
    <source>
        <dbReference type="PIRSR" id="PIRSR600823-2"/>
    </source>
</evidence>
<keyword evidence="6 14" id="KW-0106">Calcium</keyword>
<dbReference type="EC" id="1.11.1.7" evidence="17"/>
<evidence type="ECO:0000256" key="8">
    <source>
        <dbReference type="ARBA" id="ARBA00023004"/>
    </source>
</evidence>
<feature type="binding site" evidence="14">
    <location>
        <position position="275"/>
    </location>
    <ligand>
        <name>Ca(2+)</name>
        <dbReference type="ChEBI" id="CHEBI:29108"/>
        <label>2</label>
    </ligand>
</feature>
<keyword evidence="17" id="KW-0964">Secreted</keyword>
<evidence type="ECO:0000256" key="9">
    <source>
        <dbReference type="ARBA" id="ARBA00023157"/>
    </source>
</evidence>
<comment type="subcellular location">
    <subcellularLocation>
        <location evidence="17">Secreted</location>
    </subcellularLocation>
</comment>
<dbReference type="InterPro" id="IPR019794">
    <property type="entry name" value="Peroxidases_AS"/>
</dbReference>
<keyword evidence="5 14" id="KW-0479">Metal-binding</keyword>
<dbReference type="GeneID" id="109726005"/>
<evidence type="ECO:0000256" key="6">
    <source>
        <dbReference type="ARBA" id="ARBA00022837"/>
    </source>
</evidence>
<dbReference type="InterPro" id="IPR010255">
    <property type="entry name" value="Haem_peroxidase_sf"/>
</dbReference>
<comment type="catalytic activity">
    <reaction evidence="1 17">
        <text>2 a phenolic donor + H2O2 = 2 a phenolic radical donor + 2 H2O</text>
        <dbReference type="Rhea" id="RHEA:56136"/>
        <dbReference type="ChEBI" id="CHEBI:15377"/>
        <dbReference type="ChEBI" id="CHEBI:16240"/>
        <dbReference type="ChEBI" id="CHEBI:139520"/>
        <dbReference type="ChEBI" id="CHEBI:139521"/>
        <dbReference type="EC" id="1.11.1.7"/>
    </reaction>
</comment>
<feature type="binding site" evidence="13">
    <location>
        <position position="187"/>
    </location>
    <ligand>
        <name>substrate</name>
    </ligand>
</feature>
<dbReference type="PROSITE" id="PS00436">
    <property type="entry name" value="PEROXIDASE_2"/>
    <property type="match status" value="1"/>
</dbReference>
<evidence type="ECO:0000256" key="5">
    <source>
        <dbReference type="ARBA" id="ARBA00022723"/>
    </source>
</evidence>
<dbReference type="Proteomes" id="UP000515123">
    <property type="component" value="Linkage group 20"/>
</dbReference>
<feature type="active site" description="Proton acceptor" evidence="12">
    <location>
        <position position="80"/>
    </location>
</feature>
<dbReference type="SUPFAM" id="SSF48113">
    <property type="entry name" value="Heme-dependent peroxidases"/>
    <property type="match status" value="1"/>
</dbReference>
<proteinExistence type="inferred from homology"/>
<feature type="domain" description="Plant heme peroxidase family profile" evidence="18">
    <location>
        <begin position="39"/>
        <end position="352"/>
    </location>
</feature>
<evidence type="ECO:0000256" key="2">
    <source>
        <dbReference type="ARBA" id="ARBA00006873"/>
    </source>
</evidence>
<name>A0A6P5GQT7_ANACO</name>
<dbReference type="PRINTS" id="PR00461">
    <property type="entry name" value="PLPEROXIDASE"/>
</dbReference>
<feature type="disulfide bond" evidence="16">
    <location>
        <begin position="82"/>
        <end position="87"/>
    </location>
</feature>
<dbReference type="CDD" id="cd00693">
    <property type="entry name" value="secretory_peroxidase"/>
    <property type="match status" value="1"/>
</dbReference>
<dbReference type="RefSeq" id="XP_020111021.1">
    <property type="nucleotide sequence ID" value="XM_020255432.1"/>
</dbReference>
<evidence type="ECO:0000256" key="16">
    <source>
        <dbReference type="PIRSR" id="PIRSR600823-5"/>
    </source>
</evidence>
<dbReference type="InterPro" id="IPR033905">
    <property type="entry name" value="Secretory_peroxidase"/>
</dbReference>
<feature type="binding site" description="axial binding residue" evidence="14">
    <location>
        <position position="217"/>
    </location>
    <ligand>
        <name>heme b</name>
        <dbReference type="ChEBI" id="CHEBI:60344"/>
    </ligand>
    <ligandPart>
        <name>Fe</name>
        <dbReference type="ChEBI" id="CHEBI:18248"/>
    </ligandPart>
</feature>
<dbReference type="GO" id="GO:0006979">
    <property type="term" value="P:response to oxidative stress"/>
    <property type="evidence" value="ECO:0007669"/>
    <property type="project" value="UniProtKB-UniRule"/>
</dbReference>
<dbReference type="PROSITE" id="PS50873">
    <property type="entry name" value="PEROXIDASE_4"/>
    <property type="match status" value="1"/>
</dbReference>
<dbReference type="PANTHER" id="PTHR31517">
    <property type="match status" value="1"/>
</dbReference>
<feature type="site" description="Transition state stabilizer" evidence="15">
    <location>
        <position position="76"/>
    </location>
</feature>
<feature type="binding site" evidence="14">
    <location>
        <position position="81"/>
    </location>
    <ligand>
        <name>Ca(2+)</name>
        <dbReference type="ChEBI" id="CHEBI:29108"/>
        <label>1</label>
    </ligand>
</feature>
<comment type="function">
    <text evidence="17">Removal of H(2)O(2), oxidation of toxic reductants, biosynthesis and degradation of lignin, suberization, auxin catabolism, response to environmental stresses such as wounding, pathogen attack and oxidative stress.</text>
</comment>
<dbReference type="GO" id="GO:0042744">
    <property type="term" value="P:hydrogen peroxide catabolic process"/>
    <property type="evidence" value="ECO:0007669"/>
    <property type="project" value="UniProtKB-KW"/>
</dbReference>
<dbReference type="Gene3D" id="1.10.520.10">
    <property type="match status" value="1"/>
</dbReference>
<evidence type="ECO:0000256" key="15">
    <source>
        <dbReference type="PIRSR" id="PIRSR600823-4"/>
    </source>
</evidence>
<dbReference type="Pfam" id="PF00141">
    <property type="entry name" value="peroxidase"/>
    <property type="match status" value="1"/>
</dbReference>
<dbReference type="PANTHER" id="PTHR31517:SF14">
    <property type="entry name" value="PEROXIDASE"/>
    <property type="match status" value="1"/>
</dbReference>
<comment type="similarity">
    <text evidence="2">Belongs to the peroxidase family. Ascorbate peroxidase subfamily.</text>
</comment>
<evidence type="ECO:0000313" key="20">
    <source>
        <dbReference type="RefSeq" id="XP_020111021.1"/>
    </source>
</evidence>
<reference evidence="19" key="1">
    <citation type="journal article" date="2015" name="Nat. Genet.">
        <title>The pineapple genome and the evolution of CAM photosynthesis.</title>
        <authorList>
            <person name="Ming R."/>
            <person name="VanBuren R."/>
            <person name="Wai C.M."/>
            <person name="Tang H."/>
            <person name="Schatz M.C."/>
            <person name="Bowers J.E."/>
            <person name="Lyons E."/>
            <person name="Wang M.L."/>
            <person name="Chen J."/>
            <person name="Biggers E."/>
            <person name="Zhang J."/>
            <person name="Huang L."/>
            <person name="Zhang L."/>
            <person name="Miao W."/>
            <person name="Zhang J."/>
            <person name="Ye Z."/>
            <person name="Miao C."/>
            <person name="Lin Z."/>
            <person name="Wang H."/>
            <person name="Zhou H."/>
            <person name="Yim W.C."/>
            <person name="Priest H.D."/>
            <person name="Zheng C."/>
            <person name="Woodhouse M."/>
            <person name="Edger P.P."/>
            <person name="Guyot R."/>
            <person name="Guo H.B."/>
            <person name="Guo H."/>
            <person name="Zheng G."/>
            <person name="Singh R."/>
            <person name="Sharma A."/>
            <person name="Min X."/>
            <person name="Zheng Y."/>
            <person name="Lee H."/>
            <person name="Gurtowski J."/>
            <person name="Sedlazeck F.J."/>
            <person name="Harkess A."/>
            <person name="McKain M.R."/>
            <person name="Liao Z."/>
            <person name="Fang J."/>
            <person name="Liu J."/>
            <person name="Zhang X."/>
            <person name="Zhang Q."/>
            <person name="Hu W."/>
            <person name="Qin Y."/>
            <person name="Wang K."/>
            <person name="Chen L.Y."/>
            <person name="Shirley N."/>
            <person name="Lin Y.R."/>
            <person name="Liu L.Y."/>
            <person name="Hernandez A.G."/>
            <person name="Wright C.L."/>
            <person name="Bulone V."/>
            <person name="Tuskan G.A."/>
            <person name="Heath K."/>
            <person name="Zee F."/>
            <person name="Moore P.H."/>
            <person name="Sunkar R."/>
            <person name="Leebens-Mack J.H."/>
            <person name="Mockler T."/>
            <person name="Bennetzen J.L."/>
            <person name="Freeling M."/>
            <person name="Sankoff D."/>
            <person name="Paterson A.H."/>
            <person name="Zhu X."/>
            <person name="Yang X."/>
            <person name="Smith J.A."/>
            <person name="Cushman J.C."/>
            <person name="Paull R.E."/>
            <person name="Yu Q."/>
        </authorList>
    </citation>
    <scope>NUCLEOTIDE SEQUENCE [LARGE SCALE GENOMIC DNA]</scope>
    <source>
        <strain evidence="19">cv. F153</strain>
    </source>
</reference>
<feature type="chain" id="PRO_5028525110" description="Peroxidase" evidence="17">
    <location>
        <begin position="27"/>
        <end position="355"/>
    </location>
</feature>
<feature type="binding site" evidence="14">
    <location>
        <position position="218"/>
    </location>
    <ligand>
        <name>Ca(2+)</name>
        <dbReference type="ChEBI" id="CHEBI:29108"/>
        <label>2</label>
    </ligand>
</feature>
<evidence type="ECO:0000256" key="12">
    <source>
        <dbReference type="PIRSR" id="PIRSR600823-1"/>
    </source>
</evidence>
<feature type="disulfide bond" evidence="16">
    <location>
        <begin position="142"/>
        <end position="348"/>
    </location>
</feature>
<accession>A0A6P5GQT7</accession>
<evidence type="ECO:0000256" key="4">
    <source>
        <dbReference type="ARBA" id="ARBA00022617"/>
    </source>
</evidence>
<reference evidence="20" key="2">
    <citation type="submission" date="2025-08" db="UniProtKB">
        <authorList>
            <consortium name="RefSeq"/>
        </authorList>
    </citation>
    <scope>IDENTIFICATION</scope>
    <source>
        <tissue evidence="20">Leaf</tissue>
    </source>
</reference>
<feature type="disulfide bond" evidence="16">
    <location>
        <begin position="224"/>
        <end position="258"/>
    </location>
</feature>
<evidence type="ECO:0000256" key="10">
    <source>
        <dbReference type="ARBA" id="ARBA00023283"/>
    </source>
</evidence>
<feature type="binding site" evidence="14">
    <location>
        <position position="272"/>
    </location>
    <ligand>
        <name>Ca(2+)</name>
        <dbReference type="ChEBI" id="CHEBI:29108"/>
        <label>2</label>
    </ligand>
</feature>
<dbReference type="FunFam" id="1.10.420.10:FF:000001">
    <property type="entry name" value="Peroxidase"/>
    <property type="match status" value="1"/>
</dbReference>
<keyword evidence="10" id="KW-0873">Pyrrolidone carboxylic acid</keyword>
<dbReference type="PROSITE" id="PS00435">
    <property type="entry name" value="PEROXIDASE_1"/>
    <property type="match status" value="1"/>
</dbReference>
<feature type="binding site" evidence="14">
    <location>
        <position position="88"/>
    </location>
    <ligand>
        <name>Ca(2+)</name>
        <dbReference type="ChEBI" id="CHEBI:29108"/>
        <label>1</label>
    </ligand>
</feature>
<evidence type="ECO:0000256" key="7">
    <source>
        <dbReference type="ARBA" id="ARBA00023002"/>
    </source>
</evidence>
<dbReference type="Gene3D" id="1.10.420.10">
    <property type="entry name" value="Peroxidase, domain 2"/>
    <property type="match status" value="1"/>
</dbReference>
<feature type="binding site" evidence="14">
    <location>
        <position position="86"/>
    </location>
    <ligand>
        <name>Ca(2+)</name>
        <dbReference type="ChEBI" id="CHEBI:29108"/>
        <label>1</label>
    </ligand>
</feature>
<dbReference type="GO" id="GO:0005576">
    <property type="term" value="C:extracellular region"/>
    <property type="evidence" value="ECO:0007669"/>
    <property type="project" value="UniProtKB-SubCell"/>
</dbReference>
<dbReference type="AlphaFoldDB" id="A0A6P5GQT7"/>
<comment type="cofactor">
    <cofactor evidence="14 17">
        <name>Ca(2+)</name>
        <dbReference type="ChEBI" id="CHEBI:29108"/>
    </cofactor>
    <text evidence="14 17">Binds 2 calcium ions per subunit.</text>
</comment>
<dbReference type="GO" id="GO:0020037">
    <property type="term" value="F:heme binding"/>
    <property type="evidence" value="ECO:0007669"/>
    <property type="project" value="UniProtKB-UniRule"/>
</dbReference>
<dbReference type="InterPro" id="IPR019793">
    <property type="entry name" value="Peroxidases_heam-ligand_BS"/>
</dbReference>
<evidence type="ECO:0000259" key="18">
    <source>
        <dbReference type="PROSITE" id="PS50873"/>
    </source>
</evidence>
<keyword evidence="9 16" id="KW-1015">Disulfide bond</keyword>
<keyword evidence="11 17" id="KW-0376">Hydrogen peroxide</keyword>
<feature type="disulfide bond" evidence="16">
    <location>
        <begin position="49"/>
        <end position="136"/>
    </location>
</feature>
<dbReference type="InterPro" id="IPR002016">
    <property type="entry name" value="Haem_peroxidase"/>
</dbReference>
<keyword evidence="8 14" id="KW-0408">Iron</keyword>
<dbReference type="InterPro" id="IPR000823">
    <property type="entry name" value="Peroxidase_pln"/>
</dbReference>
<keyword evidence="19" id="KW-1185">Reference proteome</keyword>
<keyword evidence="4 17" id="KW-0349">Heme</keyword>
<dbReference type="GO" id="GO:0140825">
    <property type="term" value="F:lactoperoxidase activity"/>
    <property type="evidence" value="ECO:0007669"/>
    <property type="project" value="UniProtKB-EC"/>
</dbReference>
<evidence type="ECO:0000313" key="19">
    <source>
        <dbReference type="Proteomes" id="UP000515123"/>
    </source>
</evidence>
<keyword evidence="3 17" id="KW-0575">Peroxidase</keyword>
<feature type="signal peptide" evidence="17">
    <location>
        <begin position="1"/>
        <end position="26"/>
    </location>
</feature>
<comment type="similarity">
    <text evidence="17">Belongs to the peroxidase family. Classical plant (class III) peroxidase subfamily.</text>
</comment>
<evidence type="ECO:0000256" key="3">
    <source>
        <dbReference type="ARBA" id="ARBA00022559"/>
    </source>
</evidence>
<gene>
    <name evidence="20" type="primary">LOC109726005</name>
</gene>
<dbReference type="Gramene" id="Aco015271.1.mrna1">
    <property type="protein sequence ID" value="Aco015271.1.mrna1"/>
    <property type="gene ID" value="Aco015271.1.path1"/>
</dbReference>
<dbReference type="OrthoDB" id="2113341at2759"/>
<keyword evidence="7 17" id="KW-0560">Oxidoreductase</keyword>
<comment type="cofactor">
    <cofactor evidence="14 17">
        <name>heme b</name>
        <dbReference type="ChEBI" id="CHEBI:60344"/>
    </cofactor>
    <text evidence="14 17">Binds 1 heme b (iron(II)-protoporphyrin IX) group per subunit.</text>
</comment>